<sequence>MRFEIDAEDPPSPRAGSGAPVRPAGPVRPALGRPALGRPAVSARIRLTAHPVAALACAAACIGAATWIAAGRSRKPAPGRPDGAAAEAARRLNRASTLLATSVLLDSGLEHERGQYFNRAMVTPVLVSSAVLACSLHGAGPAGREASRLRHAVQAAAAVTGLAGLGFHAYNVGKREGGYSWNNLFYAAPIGAPFALTLAGALGVAAEHVRAADPDHPRLLGLPAGPLLAAGTAFGLAGTVGEAGLLHFRGAFHNPAMLLPVTVPPLAGALMAWAAWSPRGRRPVTRAWLRATAALGLGGVALHAYGVSRAMGGWRNWRQNLLDGPPLPAPPAFTGIALAGLAALDLMERHDHG</sequence>
<protein>
    <submittedName>
        <fullName evidence="3">Uncharacterized protein</fullName>
    </submittedName>
</protein>
<keyword evidence="4" id="KW-1185">Reference proteome</keyword>
<gene>
    <name evidence="3" type="ordered locus">Mnod_0416</name>
</gene>
<reference evidence="3 4" key="1">
    <citation type="submission" date="2009-01" db="EMBL/GenBank/DDBJ databases">
        <title>Complete sequence of chromosome of Methylobacterium nodulans ORS 2060.</title>
        <authorList>
            <consortium name="US DOE Joint Genome Institute"/>
            <person name="Lucas S."/>
            <person name="Copeland A."/>
            <person name="Lapidus A."/>
            <person name="Glavina del Rio T."/>
            <person name="Dalin E."/>
            <person name="Tice H."/>
            <person name="Bruce D."/>
            <person name="Goodwin L."/>
            <person name="Pitluck S."/>
            <person name="Sims D."/>
            <person name="Brettin T."/>
            <person name="Detter J.C."/>
            <person name="Han C."/>
            <person name="Larimer F."/>
            <person name="Land M."/>
            <person name="Hauser L."/>
            <person name="Kyrpides N."/>
            <person name="Ivanova N."/>
            <person name="Marx C.J."/>
            <person name="Richardson P."/>
        </authorList>
    </citation>
    <scope>NUCLEOTIDE SEQUENCE [LARGE SCALE GENOMIC DNA]</scope>
    <source>
        <strain evidence="4">LMG 21967 / CNCM I-2342 / ORS 2060</strain>
    </source>
</reference>
<keyword evidence="2" id="KW-1133">Transmembrane helix</keyword>
<evidence type="ECO:0000256" key="1">
    <source>
        <dbReference type="SAM" id="MobiDB-lite"/>
    </source>
</evidence>
<feature type="transmembrane region" description="Helical" evidence="2">
    <location>
        <begin position="218"/>
        <end position="237"/>
    </location>
</feature>
<keyword evidence="2" id="KW-0472">Membrane</keyword>
<name>B8IC70_METNO</name>
<dbReference type="eggNOG" id="ENOG502ZA2H">
    <property type="taxonomic scope" value="Bacteria"/>
</dbReference>
<feature type="transmembrane region" description="Helical" evidence="2">
    <location>
        <begin position="288"/>
        <end position="307"/>
    </location>
</feature>
<dbReference type="EMBL" id="CP001349">
    <property type="protein sequence ID" value="ACL55458.1"/>
    <property type="molecule type" value="Genomic_DNA"/>
</dbReference>
<dbReference type="KEGG" id="mno:Mnod_0416"/>
<evidence type="ECO:0000256" key="2">
    <source>
        <dbReference type="SAM" id="Phobius"/>
    </source>
</evidence>
<dbReference type="STRING" id="460265.Mnod_0416"/>
<dbReference type="Proteomes" id="UP000008207">
    <property type="component" value="Chromosome"/>
</dbReference>
<evidence type="ECO:0000313" key="3">
    <source>
        <dbReference type="EMBL" id="ACL55458.1"/>
    </source>
</evidence>
<feature type="transmembrane region" description="Helical" evidence="2">
    <location>
        <begin position="327"/>
        <end position="347"/>
    </location>
</feature>
<evidence type="ECO:0000313" key="4">
    <source>
        <dbReference type="Proteomes" id="UP000008207"/>
    </source>
</evidence>
<feature type="transmembrane region" description="Helical" evidence="2">
    <location>
        <begin position="257"/>
        <end position="276"/>
    </location>
</feature>
<organism evidence="3 4">
    <name type="scientific">Methylobacterium nodulans (strain LMG 21967 / CNCM I-2342 / ORS 2060)</name>
    <dbReference type="NCBI Taxonomy" id="460265"/>
    <lineage>
        <taxon>Bacteria</taxon>
        <taxon>Pseudomonadati</taxon>
        <taxon>Pseudomonadota</taxon>
        <taxon>Alphaproteobacteria</taxon>
        <taxon>Hyphomicrobiales</taxon>
        <taxon>Methylobacteriaceae</taxon>
        <taxon>Methylobacterium</taxon>
    </lineage>
</organism>
<feature type="region of interest" description="Disordered" evidence="1">
    <location>
        <begin position="1"/>
        <end position="33"/>
    </location>
</feature>
<feature type="transmembrane region" description="Helical" evidence="2">
    <location>
        <begin position="52"/>
        <end position="70"/>
    </location>
</feature>
<dbReference type="RefSeq" id="WP_015927169.1">
    <property type="nucleotide sequence ID" value="NC_011894.1"/>
</dbReference>
<feature type="compositionally biased region" description="Low complexity" evidence="1">
    <location>
        <begin position="18"/>
        <end position="30"/>
    </location>
</feature>
<dbReference type="AlphaFoldDB" id="B8IC70"/>
<feature type="transmembrane region" description="Helical" evidence="2">
    <location>
        <begin position="184"/>
        <end position="206"/>
    </location>
</feature>
<feature type="transmembrane region" description="Helical" evidence="2">
    <location>
        <begin position="152"/>
        <end position="172"/>
    </location>
</feature>
<proteinExistence type="predicted"/>
<keyword evidence="2" id="KW-0812">Transmembrane</keyword>
<accession>B8IC70</accession>
<dbReference type="HOGENOM" id="CLU_067304_0_0_5"/>